<dbReference type="GO" id="GO:0071051">
    <property type="term" value="P:poly(A)-dependent snoRNA 3'-end processing"/>
    <property type="evidence" value="ECO:0007669"/>
    <property type="project" value="TreeGrafter"/>
</dbReference>
<gene>
    <name evidence="8" type="ORF">BB559_002019</name>
</gene>
<dbReference type="Pfam" id="PF03725">
    <property type="entry name" value="RNase_PH_C"/>
    <property type="match status" value="1"/>
</dbReference>
<dbReference type="Pfam" id="PF01138">
    <property type="entry name" value="RNase_PH"/>
    <property type="match status" value="1"/>
</dbReference>
<feature type="domain" description="Exoribonuclease phosphorolytic" evidence="6">
    <location>
        <begin position="15"/>
        <end position="134"/>
    </location>
</feature>
<dbReference type="GO" id="GO:0034475">
    <property type="term" value="P:U4 snRNA 3'-end processing"/>
    <property type="evidence" value="ECO:0007669"/>
    <property type="project" value="TreeGrafter"/>
</dbReference>
<evidence type="ECO:0000256" key="5">
    <source>
        <dbReference type="ARBA" id="ARBA00023242"/>
    </source>
</evidence>
<dbReference type="PANTHER" id="PTHR11953:SF1">
    <property type="entry name" value="EXOSOME COMPLEX COMPONENT RRP46"/>
    <property type="match status" value="1"/>
</dbReference>
<comment type="subcellular location">
    <subcellularLocation>
        <location evidence="1">Nucleus</location>
    </subcellularLocation>
</comment>
<comment type="caution">
    <text evidence="8">The sequence shown here is derived from an EMBL/GenBank/DDBJ whole genome shotgun (WGS) entry which is preliminary data.</text>
</comment>
<feature type="domain" description="Exoribonuclease phosphorolytic" evidence="7">
    <location>
        <begin position="138"/>
        <end position="204"/>
    </location>
</feature>
<dbReference type="GO" id="GO:0000176">
    <property type="term" value="C:nuclear exosome (RNase complex)"/>
    <property type="evidence" value="ECO:0007669"/>
    <property type="project" value="TreeGrafter"/>
</dbReference>
<dbReference type="SUPFAM" id="SSF55666">
    <property type="entry name" value="Ribonuclease PH domain 2-like"/>
    <property type="match status" value="1"/>
</dbReference>
<protein>
    <submittedName>
        <fullName evidence="8">Uncharacterized protein</fullName>
    </submittedName>
</protein>
<dbReference type="AlphaFoldDB" id="A0A2T9YYU9"/>
<evidence type="ECO:0000256" key="2">
    <source>
        <dbReference type="ARBA" id="ARBA00006678"/>
    </source>
</evidence>
<dbReference type="GO" id="GO:0005730">
    <property type="term" value="C:nucleolus"/>
    <property type="evidence" value="ECO:0007669"/>
    <property type="project" value="TreeGrafter"/>
</dbReference>
<dbReference type="PANTHER" id="PTHR11953">
    <property type="entry name" value="EXOSOME COMPLEX COMPONENT"/>
    <property type="match status" value="1"/>
</dbReference>
<dbReference type="CDD" id="cd11372">
    <property type="entry name" value="RNase_PH_RRP46"/>
    <property type="match status" value="1"/>
</dbReference>
<comment type="similarity">
    <text evidence="2">Belongs to the RNase PH family.</text>
</comment>
<dbReference type="Proteomes" id="UP000245699">
    <property type="component" value="Unassembled WGS sequence"/>
</dbReference>
<dbReference type="SUPFAM" id="SSF54211">
    <property type="entry name" value="Ribosomal protein S5 domain 2-like"/>
    <property type="match status" value="1"/>
</dbReference>
<reference evidence="8 9" key="1">
    <citation type="journal article" date="2018" name="MBio">
        <title>Comparative Genomics Reveals the Core Gene Toolbox for the Fungus-Insect Symbiosis.</title>
        <authorList>
            <person name="Wang Y."/>
            <person name="Stata M."/>
            <person name="Wang W."/>
            <person name="Stajich J.E."/>
            <person name="White M.M."/>
            <person name="Moncalvo J.M."/>
        </authorList>
    </citation>
    <scope>NUCLEOTIDE SEQUENCE [LARGE SCALE GENOMIC DNA]</scope>
    <source>
        <strain evidence="8 9">AUS-77-4</strain>
    </source>
</reference>
<evidence type="ECO:0000313" key="9">
    <source>
        <dbReference type="Proteomes" id="UP000245699"/>
    </source>
</evidence>
<dbReference type="GO" id="GO:0016075">
    <property type="term" value="P:rRNA catabolic process"/>
    <property type="evidence" value="ECO:0007669"/>
    <property type="project" value="TreeGrafter"/>
</dbReference>
<evidence type="ECO:0000313" key="8">
    <source>
        <dbReference type="EMBL" id="PVU97476.1"/>
    </source>
</evidence>
<dbReference type="GO" id="GO:0006364">
    <property type="term" value="P:rRNA processing"/>
    <property type="evidence" value="ECO:0007669"/>
    <property type="project" value="UniProtKB-KW"/>
</dbReference>
<dbReference type="GO" id="GO:0000177">
    <property type="term" value="C:cytoplasmic exosome (RNase complex)"/>
    <property type="evidence" value="ECO:0007669"/>
    <property type="project" value="TreeGrafter"/>
</dbReference>
<evidence type="ECO:0000259" key="6">
    <source>
        <dbReference type="Pfam" id="PF01138"/>
    </source>
</evidence>
<accession>A0A2T9YYU9</accession>
<name>A0A2T9YYU9_9FUNG</name>
<dbReference type="OrthoDB" id="27298at2759"/>
<keyword evidence="5" id="KW-0539">Nucleus</keyword>
<dbReference type="GO" id="GO:0071028">
    <property type="term" value="P:nuclear mRNA surveillance"/>
    <property type="evidence" value="ECO:0007669"/>
    <property type="project" value="TreeGrafter"/>
</dbReference>
<proteinExistence type="inferred from homology"/>
<dbReference type="InterPro" id="IPR036345">
    <property type="entry name" value="ExoRNase_PH_dom2_sf"/>
</dbReference>
<keyword evidence="9" id="KW-1185">Reference proteome</keyword>
<dbReference type="Gene3D" id="3.30.230.70">
    <property type="entry name" value="GHMP Kinase, N-terminal domain"/>
    <property type="match status" value="1"/>
</dbReference>
<dbReference type="InterPro" id="IPR020568">
    <property type="entry name" value="Ribosomal_Su5_D2-typ_SF"/>
</dbReference>
<evidence type="ECO:0000256" key="1">
    <source>
        <dbReference type="ARBA" id="ARBA00004123"/>
    </source>
</evidence>
<organism evidence="8 9">
    <name type="scientific">Furculomyces boomerangus</name>
    <dbReference type="NCBI Taxonomy" id="61424"/>
    <lineage>
        <taxon>Eukaryota</taxon>
        <taxon>Fungi</taxon>
        <taxon>Fungi incertae sedis</taxon>
        <taxon>Zoopagomycota</taxon>
        <taxon>Kickxellomycotina</taxon>
        <taxon>Harpellomycetes</taxon>
        <taxon>Harpellales</taxon>
        <taxon>Harpellaceae</taxon>
        <taxon>Furculomyces</taxon>
    </lineage>
</organism>
<dbReference type="STRING" id="61424.A0A2T9YYU9"/>
<dbReference type="EMBL" id="MBFT01000106">
    <property type="protein sequence ID" value="PVU97476.1"/>
    <property type="molecule type" value="Genomic_DNA"/>
</dbReference>
<dbReference type="InterPro" id="IPR015847">
    <property type="entry name" value="ExoRNase_PH_dom2"/>
</dbReference>
<dbReference type="InterPro" id="IPR001247">
    <property type="entry name" value="ExoRNase_PH_dom1"/>
</dbReference>
<evidence type="ECO:0000259" key="7">
    <source>
        <dbReference type="Pfam" id="PF03725"/>
    </source>
</evidence>
<keyword evidence="3" id="KW-0698">rRNA processing</keyword>
<evidence type="ECO:0000256" key="4">
    <source>
        <dbReference type="ARBA" id="ARBA00022835"/>
    </source>
</evidence>
<dbReference type="GO" id="GO:0003723">
    <property type="term" value="F:RNA binding"/>
    <property type="evidence" value="ECO:0007669"/>
    <property type="project" value="TreeGrafter"/>
</dbReference>
<sequence length="221" mass="24608">MENEYKRKDRENTKTREIKISNGLLVQADGSSQYSVGNTTILCGVYGPIEAKPFEEELDRANVEIEFRPRTGTTNTGDRWMEFALKSIFESEILVYMHPRTRFKLNFQPISDDGSLESAAINSGCIALINAGVPLSTMICATTVIVTTNGDILVDPTAEELLNNAVSSHTIAFSKTNIDSSPVYINSKGKFTREKYQECESVSREACKKILKFLESTLESN</sequence>
<dbReference type="InterPro" id="IPR050080">
    <property type="entry name" value="RNase_PH"/>
</dbReference>
<keyword evidence="4" id="KW-0271">Exosome</keyword>
<evidence type="ECO:0000256" key="3">
    <source>
        <dbReference type="ARBA" id="ARBA00022552"/>
    </source>
</evidence>
<dbReference type="InterPro" id="IPR027408">
    <property type="entry name" value="PNPase/RNase_PH_dom_sf"/>
</dbReference>